<proteinExistence type="predicted"/>
<evidence type="ECO:0000313" key="1">
    <source>
        <dbReference type="EMBL" id="SQI37558.1"/>
    </source>
</evidence>
<name>A0A2X4UPH1_9NOCA</name>
<dbReference type="KEGG" id="rcr:NCTC10994_03661"/>
<sequence>MATIVRREDYFAAALEILAVHAHAGLKQARLCAHLDVTTGSFYNYFASWADFEQEFLQDWLDKQTVQLSATARLEGSPRRRLEMLIDFACRLPHPAESAIRGWAYSDHAVRDVQALVDRQRFDVVADATAAILGPGEEAHRLAQIAIFALAGFQQTLPAQDVSALRWSLDWVLRKALEDLDRGDTGGDIDSRDTEVE</sequence>
<evidence type="ECO:0000313" key="2">
    <source>
        <dbReference type="Proteomes" id="UP000249091"/>
    </source>
</evidence>
<dbReference type="Proteomes" id="UP000249091">
    <property type="component" value="Chromosome 1"/>
</dbReference>
<keyword evidence="2" id="KW-1185">Reference proteome</keyword>
<dbReference type="STRING" id="1219011.GCA_001895045_03963"/>
<organism evidence="1 2">
    <name type="scientific">Rhodococcus coprophilus</name>
    <dbReference type="NCBI Taxonomy" id="38310"/>
    <lineage>
        <taxon>Bacteria</taxon>
        <taxon>Bacillati</taxon>
        <taxon>Actinomycetota</taxon>
        <taxon>Actinomycetes</taxon>
        <taxon>Mycobacteriales</taxon>
        <taxon>Nocardiaceae</taxon>
        <taxon>Rhodococcus</taxon>
    </lineage>
</organism>
<dbReference type="AlphaFoldDB" id="A0A2X4UPH1"/>
<dbReference type="SUPFAM" id="SSF46689">
    <property type="entry name" value="Homeodomain-like"/>
    <property type="match status" value="1"/>
</dbReference>
<dbReference type="RefSeq" id="WP_072704723.1">
    <property type="nucleotide sequence ID" value="NZ_JAFBBL010000001.1"/>
</dbReference>
<gene>
    <name evidence="1" type="ORF">NCTC10994_03661</name>
</gene>
<dbReference type="InterPro" id="IPR009057">
    <property type="entry name" value="Homeodomain-like_sf"/>
</dbReference>
<dbReference type="EMBL" id="LS483468">
    <property type="protein sequence ID" value="SQI37558.1"/>
    <property type="molecule type" value="Genomic_DNA"/>
</dbReference>
<accession>A0A2X4UPH1</accession>
<protein>
    <submittedName>
        <fullName evidence="1">Putative TetR family transcriptional regulator</fullName>
    </submittedName>
</protein>
<dbReference type="Gene3D" id="1.10.357.10">
    <property type="entry name" value="Tetracycline Repressor, domain 2"/>
    <property type="match status" value="1"/>
</dbReference>
<reference evidence="1 2" key="1">
    <citation type="submission" date="2018-06" db="EMBL/GenBank/DDBJ databases">
        <authorList>
            <consortium name="Pathogen Informatics"/>
            <person name="Doyle S."/>
        </authorList>
    </citation>
    <scope>NUCLEOTIDE SEQUENCE [LARGE SCALE GENOMIC DNA]</scope>
    <source>
        <strain evidence="1 2">NCTC10994</strain>
    </source>
</reference>